<evidence type="ECO:0000256" key="1">
    <source>
        <dbReference type="SAM" id="MobiDB-lite"/>
    </source>
</evidence>
<feature type="compositionally biased region" description="Basic and acidic residues" evidence="1">
    <location>
        <begin position="250"/>
        <end position="259"/>
    </location>
</feature>
<dbReference type="AlphaFoldDB" id="A0AAW0MVC4"/>
<name>A0AAW0MVC4_9GOBI</name>
<gene>
    <name evidence="2" type="ORF">WMY93_032788</name>
</gene>
<comment type="caution">
    <text evidence="2">The sequence shown here is derived from an EMBL/GenBank/DDBJ whole genome shotgun (WGS) entry which is preliminary data.</text>
</comment>
<organism evidence="2 3">
    <name type="scientific">Mugilogobius chulae</name>
    <name type="common">yellowstripe goby</name>
    <dbReference type="NCBI Taxonomy" id="88201"/>
    <lineage>
        <taxon>Eukaryota</taxon>
        <taxon>Metazoa</taxon>
        <taxon>Chordata</taxon>
        <taxon>Craniata</taxon>
        <taxon>Vertebrata</taxon>
        <taxon>Euteleostomi</taxon>
        <taxon>Actinopterygii</taxon>
        <taxon>Neopterygii</taxon>
        <taxon>Teleostei</taxon>
        <taxon>Neoteleostei</taxon>
        <taxon>Acanthomorphata</taxon>
        <taxon>Gobiaria</taxon>
        <taxon>Gobiiformes</taxon>
        <taxon>Gobioidei</taxon>
        <taxon>Gobiidae</taxon>
        <taxon>Gobionellinae</taxon>
        <taxon>Mugilogobius</taxon>
    </lineage>
</organism>
<sequence>MADGNGTAGQMLRVLVNERLTAAAEEIFALFERTIAEFEAEMCRSKEENQRKQELLDSLLSTNPEPGLNQGPDHSLNQGLDLNHSLTQGLDLNQDTPQIAWIKEEQSVKRRNSSQCCTPPLPQLSPEERAAGPDFISTRLLWSCADELSGVMEHVFSLSPKLRVVPQLWKTFCVVPFLWGISSGAVIATVQRSGVHLQVFLLGLVRTTVAGGYYPNLHVLVGGEMVVPGGNPPRHDLQTPHRKAQAVPETNREAVDRPY</sequence>
<keyword evidence="3" id="KW-1185">Reference proteome</keyword>
<evidence type="ECO:0000313" key="3">
    <source>
        <dbReference type="Proteomes" id="UP001460270"/>
    </source>
</evidence>
<dbReference type="Proteomes" id="UP001460270">
    <property type="component" value="Unassembled WGS sequence"/>
</dbReference>
<proteinExistence type="predicted"/>
<evidence type="ECO:0000313" key="2">
    <source>
        <dbReference type="EMBL" id="KAK7880576.1"/>
    </source>
</evidence>
<feature type="region of interest" description="Disordered" evidence="1">
    <location>
        <begin position="230"/>
        <end position="259"/>
    </location>
</feature>
<accession>A0AAW0MVC4</accession>
<feature type="region of interest" description="Disordered" evidence="1">
    <location>
        <begin position="60"/>
        <end position="80"/>
    </location>
</feature>
<reference evidence="3" key="1">
    <citation type="submission" date="2024-04" db="EMBL/GenBank/DDBJ databases">
        <title>Salinicola lusitanus LLJ914,a marine bacterium isolated from the Okinawa Trough.</title>
        <authorList>
            <person name="Li J."/>
        </authorList>
    </citation>
    <scope>NUCLEOTIDE SEQUENCE [LARGE SCALE GENOMIC DNA]</scope>
</reference>
<dbReference type="EMBL" id="JBBPFD010000076">
    <property type="protein sequence ID" value="KAK7880576.1"/>
    <property type="molecule type" value="Genomic_DNA"/>
</dbReference>
<protein>
    <submittedName>
        <fullName evidence="2">Uncharacterized protein</fullName>
    </submittedName>
</protein>